<feature type="domain" description="C2" evidence="3">
    <location>
        <begin position="1"/>
        <end position="130"/>
    </location>
</feature>
<dbReference type="PANTHER" id="PTHR44314">
    <property type="entry name" value="CILIA- AND FLAGELLA-ASSOCIATED PROTEIN 70"/>
    <property type="match status" value="1"/>
</dbReference>
<keyword evidence="2" id="KW-0802">TPR repeat</keyword>
<dbReference type="PANTHER" id="PTHR44314:SF1">
    <property type="entry name" value="CILIA- AND FLAGELLA-ASSOCIATED PROTEIN 70"/>
    <property type="match status" value="1"/>
</dbReference>
<comment type="caution">
    <text evidence="4">The sequence shown here is derived from an EMBL/GenBank/DDBJ whole genome shotgun (WGS) entry which is preliminary data.</text>
</comment>
<sequence>MANEENTVTIRSPEPVVITVVRCKNLRGSKGDSLNSLVRLEFGANLLGESPKVEANTETHNTEYGFSASFDCTFDDASSLDSISYKPVTVTVIEVLPKDKKGKEEKTNVLGQSCIDLLPLLHGETKFSIIQFVHPVTPPAEVTTEHILPEIEVQVSVSQPLLTETQLNNSNLLSVHADSAYSVPEAWQIQMTQQFNYTASLPIPLSNEKENTIVLPNGTLRAPGEKEISNQRKWSAAPSASGSCLFIADSNIEEVPFEDEDGDLRDKEDVAFRREAVNEKNHVTWNAERRCFLSAEAAER</sequence>
<reference evidence="4 5" key="1">
    <citation type="submission" date="2022-05" db="EMBL/GenBank/DDBJ databases">
        <authorList>
            <consortium name="Genoscope - CEA"/>
            <person name="William W."/>
        </authorList>
    </citation>
    <scope>NUCLEOTIDE SEQUENCE [LARGE SCALE GENOMIC DNA]</scope>
</reference>
<evidence type="ECO:0000256" key="2">
    <source>
        <dbReference type="ARBA" id="ARBA00022803"/>
    </source>
</evidence>
<protein>
    <recommendedName>
        <fullName evidence="3">C2 domain-containing protein</fullName>
    </recommendedName>
</protein>
<dbReference type="Proteomes" id="UP001159427">
    <property type="component" value="Unassembled WGS sequence"/>
</dbReference>
<keyword evidence="5" id="KW-1185">Reference proteome</keyword>
<dbReference type="InterPro" id="IPR000008">
    <property type="entry name" value="C2_dom"/>
</dbReference>
<dbReference type="EMBL" id="CALNXI010003179">
    <property type="protein sequence ID" value="CAH3192434.1"/>
    <property type="molecule type" value="Genomic_DNA"/>
</dbReference>
<evidence type="ECO:0000313" key="5">
    <source>
        <dbReference type="Proteomes" id="UP001159427"/>
    </source>
</evidence>
<dbReference type="InterPro" id="IPR052628">
    <property type="entry name" value="CFAP70"/>
</dbReference>
<name>A0ABN8SR38_9CNID</name>
<evidence type="ECO:0000313" key="4">
    <source>
        <dbReference type="EMBL" id="CAH3192434.1"/>
    </source>
</evidence>
<proteinExistence type="predicted"/>
<accession>A0ABN8SR38</accession>
<dbReference type="PROSITE" id="PS50004">
    <property type="entry name" value="C2"/>
    <property type="match status" value="1"/>
</dbReference>
<evidence type="ECO:0000259" key="3">
    <source>
        <dbReference type="PROSITE" id="PS50004"/>
    </source>
</evidence>
<gene>
    <name evidence="4" type="ORF">PEVE_00023876</name>
</gene>
<organism evidence="4 5">
    <name type="scientific">Porites evermanni</name>
    <dbReference type="NCBI Taxonomy" id="104178"/>
    <lineage>
        <taxon>Eukaryota</taxon>
        <taxon>Metazoa</taxon>
        <taxon>Cnidaria</taxon>
        <taxon>Anthozoa</taxon>
        <taxon>Hexacorallia</taxon>
        <taxon>Scleractinia</taxon>
        <taxon>Fungiina</taxon>
        <taxon>Poritidae</taxon>
        <taxon>Porites</taxon>
    </lineage>
</organism>
<keyword evidence="1" id="KW-0677">Repeat</keyword>
<evidence type="ECO:0000256" key="1">
    <source>
        <dbReference type="ARBA" id="ARBA00022737"/>
    </source>
</evidence>